<evidence type="ECO:0000256" key="2">
    <source>
        <dbReference type="SAM" id="Phobius"/>
    </source>
</evidence>
<keyword evidence="2" id="KW-1133">Transmembrane helix</keyword>
<dbReference type="Gene3D" id="1.20.1250.20">
    <property type="entry name" value="MFS general substrate transporter like domains"/>
    <property type="match status" value="1"/>
</dbReference>
<organism evidence="3 4">
    <name type="scientific">Bodo saltans</name>
    <name type="common">Flagellated protozoan</name>
    <dbReference type="NCBI Taxonomy" id="75058"/>
    <lineage>
        <taxon>Eukaryota</taxon>
        <taxon>Discoba</taxon>
        <taxon>Euglenozoa</taxon>
        <taxon>Kinetoplastea</taxon>
        <taxon>Metakinetoplastina</taxon>
        <taxon>Eubodonida</taxon>
        <taxon>Bodonidae</taxon>
        <taxon>Bodo</taxon>
    </lineage>
</organism>
<dbReference type="EMBL" id="CYKH01001563">
    <property type="protein sequence ID" value="CUG87655.1"/>
    <property type="molecule type" value="Genomic_DNA"/>
</dbReference>
<feature type="non-terminal residue" evidence="3">
    <location>
        <position position="1"/>
    </location>
</feature>
<feature type="transmembrane region" description="Helical" evidence="2">
    <location>
        <begin position="273"/>
        <end position="295"/>
    </location>
</feature>
<feature type="transmembrane region" description="Helical" evidence="2">
    <location>
        <begin position="480"/>
        <end position="499"/>
    </location>
</feature>
<name>A0A0S4JBM1_BODSA</name>
<dbReference type="InterPro" id="IPR036259">
    <property type="entry name" value="MFS_trans_sf"/>
</dbReference>
<dbReference type="OMA" id="FREWAPL"/>
<dbReference type="AlphaFoldDB" id="A0A0S4JBM1"/>
<keyword evidence="2 3" id="KW-0812">Transmembrane</keyword>
<evidence type="ECO:0000313" key="3">
    <source>
        <dbReference type="EMBL" id="CUG87655.1"/>
    </source>
</evidence>
<proteinExistence type="predicted"/>
<feature type="transmembrane region" description="Helical" evidence="2">
    <location>
        <begin position="240"/>
        <end position="261"/>
    </location>
</feature>
<keyword evidence="4" id="KW-1185">Reference proteome</keyword>
<feature type="compositionally biased region" description="Low complexity" evidence="1">
    <location>
        <begin position="85"/>
        <end position="106"/>
    </location>
</feature>
<keyword evidence="2" id="KW-0472">Membrane</keyword>
<dbReference type="SUPFAM" id="SSF103473">
    <property type="entry name" value="MFS general substrate transporter"/>
    <property type="match status" value="1"/>
</dbReference>
<feature type="transmembrane region" description="Helical" evidence="2">
    <location>
        <begin position="307"/>
        <end position="326"/>
    </location>
</feature>
<evidence type="ECO:0000313" key="4">
    <source>
        <dbReference type="Proteomes" id="UP000051952"/>
    </source>
</evidence>
<feature type="transmembrane region" description="Helical" evidence="2">
    <location>
        <begin position="426"/>
        <end position="443"/>
    </location>
</feature>
<gene>
    <name evidence="3" type="ORF">BSAL_11300</name>
</gene>
<evidence type="ECO:0000256" key="1">
    <source>
        <dbReference type="SAM" id="MobiDB-lite"/>
    </source>
</evidence>
<feature type="transmembrane region" description="Helical" evidence="2">
    <location>
        <begin position="182"/>
        <end position="199"/>
    </location>
</feature>
<feature type="transmembrane region" description="Helical" evidence="2">
    <location>
        <begin position="211"/>
        <end position="234"/>
    </location>
</feature>
<feature type="transmembrane region" description="Helical" evidence="2">
    <location>
        <begin position="144"/>
        <end position="162"/>
    </location>
</feature>
<dbReference type="VEuPathDB" id="TriTrypDB:BSAL_11300"/>
<reference evidence="4" key="1">
    <citation type="submission" date="2015-09" db="EMBL/GenBank/DDBJ databases">
        <authorList>
            <consortium name="Pathogen Informatics"/>
        </authorList>
    </citation>
    <scope>NUCLEOTIDE SEQUENCE [LARGE SCALE GENOMIC DNA]</scope>
    <source>
        <strain evidence="4">Lake Konstanz</strain>
    </source>
</reference>
<accession>A0A0S4JBM1</accession>
<feature type="region of interest" description="Disordered" evidence="1">
    <location>
        <begin position="54"/>
        <end position="109"/>
    </location>
</feature>
<protein>
    <submittedName>
        <fullName evidence="3">Transmembrane protein, putative</fullName>
    </submittedName>
</protein>
<dbReference type="Proteomes" id="UP000051952">
    <property type="component" value="Unassembled WGS sequence"/>
</dbReference>
<sequence length="513" mass="56628">HESHDVSSFMIQHNNNNYKDGLPLNVNKQLYLPFTKTTQKTMVGASTYGAVNNEDGTASNASSMSPSPHRQQHSGNYVNAVGVDVSPGHSDQSSSVSPDNSSHPSPTLKKPHLIAISLDDPYPEEETLLDPPMTPHTYETLRRAFFTMFPLFMGYAAMVTLQDNIKTQLGIGDNSSHESYEFSFATSLLYLGNLIFRLLHNIIFSFMRPRYRVVVAYVCMTIATGLLGLVYYVANSKSIVWVYVAYLLGGVAVGTFESNLISTITPLGHGTKVWAQYGIPVGFNGVSVGAFILFASFPGNLDLQCGVYLFISVANMLGMIFFLFAIPDVVFESTHKTIGVFIEDVKKFREWAPLIWKHSFSLAVDMFAVSFGSAIQLYIYDTSLIPLWLGAAHHVNKNVFRAIFNSCSLLGDATGRKLAYYTHRHVTPFWFLISTVVGVSLILSKQSIVAPLGMFCVMFANGSIYAHTTKYVDDKVNHKYNLISLSAWLFIGDVGSFTGSNLVNSIRVLIGNA</sequence>
<dbReference type="OrthoDB" id="409243at2759"/>
<feature type="transmembrane region" description="Helical" evidence="2">
    <location>
        <begin position="449"/>
        <end position="468"/>
    </location>
</feature>
<feature type="compositionally biased region" description="Polar residues" evidence="1">
    <location>
        <begin position="54"/>
        <end position="77"/>
    </location>
</feature>